<evidence type="ECO:0000313" key="1">
    <source>
        <dbReference type="EMBL" id="MPM61607.1"/>
    </source>
</evidence>
<gene>
    <name evidence="1" type="ORF">SDC9_108467</name>
</gene>
<dbReference type="EMBL" id="VSSQ01018433">
    <property type="protein sequence ID" value="MPM61607.1"/>
    <property type="molecule type" value="Genomic_DNA"/>
</dbReference>
<name>A0A645B882_9ZZZZ</name>
<organism evidence="1">
    <name type="scientific">bioreactor metagenome</name>
    <dbReference type="NCBI Taxonomy" id="1076179"/>
    <lineage>
        <taxon>unclassified sequences</taxon>
        <taxon>metagenomes</taxon>
        <taxon>ecological metagenomes</taxon>
    </lineage>
</organism>
<reference evidence="1" key="1">
    <citation type="submission" date="2019-08" db="EMBL/GenBank/DDBJ databases">
        <authorList>
            <person name="Kucharzyk K."/>
            <person name="Murdoch R.W."/>
            <person name="Higgins S."/>
            <person name="Loffler F."/>
        </authorList>
    </citation>
    <scope>NUCLEOTIDE SEQUENCE</scope>
</reference>
<protein>
    <submittedName>
        <fullName evidence="1">Uncharacterized protein</fullName>
    </submittedName>
</protein>
<comment type="caution">
    <text evidence="1">The sequence shown here is derived from an EMBL/GenBank/DDBJ whole genome shotgun (WGS) entry which is preliminary data.</text>
</comment>
<sequence>MTITVTAGGNQSVITLNENYAQGWAGDKAIFGNIVTFETEGGKLTAKVPVQVSYTVFVGEIDITYAFDGTGFVLDTLSFVPYDFQ</sequence>
<dbReference type="AlphaFoldDB" id="A0A645B882"/>
<proteinExistence type="predicted"/>
<accession>A0A645B882</accession>